<dbReference type="EMBL" id="CACRTK010000054">
    <property type="protein sequence ID" value="VYU07621.1"/>
    <property type="molecule type" value="Genomic_DNA"/>
</dbReference>
<reference evidence="3" key="1">
    <citation type="submission" date="2019-11" db="EMBL/GenBank/DDBJ databases">
        <authorList>
            <person name="Feng L."/>
        </authorList>
    </citation>
    <scope>NUCLEOTIDE SEQUENCE</scope>
    <source>
        <strain evidence="3">LrhamnosusLFYP97</strain>
    </source>
</reference>
<keyword evidence="2" id="KW-0472">Membrane</keyword>
<organism evidence="3">
    <name type="scientific">Lacticaseibacillus rhamnosus</name>
    <name type="common">Lactobacillus rhamnosus</name>
    <dbReference type="NCBI Taxonomy" id="47715"/>
    <lineage>
        <taxon>Bacteria</taxon>
        <taxon>Bacillati</taxon>
        <taxon>Bacillota</taxon>
        <taxon>Bacilli</taxon>
        <taxon>Lactobacillales</taxon>
        <taxon>Lactobacillaceae</taxon>
        <taxon>Lacticaseibacillus</taxon>
    </lineage>
</organism>
<feature type="transmembrane region" description="Helical" evidence="2">
    <location>
        <begin position="20"/>
        <end position="38"/>
    </location>
</feature>
<accession>A0A6N3BZV4</accession>
<feature type="region of interest" description="Disordered" evidence="1">
    <location>
        <begin position="57"/>
        <end position="89"/>
    </location>
</feature>
<dbReference type="AlphaFoldDB" id="A0A6N3BZV4"/>
<name>A0A6N3BZV4_LACRH</name>
<evidence type="ECO:0000313" key="3">
    <source>
        <dbReference type="EMBL" id="VYU07621.1"/>
    </source>
</evidence>
<keyword evidence="2" id="KW-0812">Transmembrane</keyword>
<gene>
    <name evidence="3" type="ORF">LRLFYP97_02591</name>
</gene>
<protein>
    <submittedName>
        <fullName evidence="3">Uncharacterized protein</fullName>
    </submittedName>
</protein>
<evidence type="ECO:0000256" key="2">
    <source>
        <dbReference type="SAM" id="Phobius"/>
    </source>
</evidence>
<proteinExistence type="predicted"/>
<sequence>MKQTSESRRRQRPPKKKWMAPLAVLILGLGIIGGYFYVAQQQTKRGMTESQQSAIKKVTSKQHASKSSAVKPSDMGESRERSSQSTAGSQDYVVDVAKLLRERSGAVFTRQGVNAPTRIELQADPQTANYRLTIQYQHADAVTMKATIRNVATKTIKVFSADAAGQTRTVKCNTEIKVGSFTDEGSHSQTAANMIGDKFYLFYNAHGTVSLVTPNYAGNVETKANTAIMNEYAQASAAE</sequence>
<keyword evidence="2" id="KW-1133">Transmembrane helix</keyword>
<evidence type="ECO:0000256" key="1">
    <source>
        <dbReference type="SAM" id="MobiDB-lite"/>
    </source>
</evidence>